<evidence type="ECO:0000256" key="2">
    <source>
        <dbReference type="SAM" id="MobiDB-lite"/>
    </source>
</evidence>
<dbReference type="AlphaFoldDB" id="A0A6I5N3C5"/>
<dbReference type="PANTHER" id="PTHR43393">
    <property type="entry name" value="CYTOKININ RIBOSIDE 5'-MONOPHOSPHATE PHOSPHORIBOHYDROLASE"/>
    <property type="match status" value="1"/>
</dbReference>
<gene>
    <name evidence="3" type="ORF">F6S87_06110</name>
</gene>
<dbReference type="EMBL" id="VYSG01000002">
    <property type="protein sequence ID" value="NEG70169.1"/>
    <property type="molecule type" value="Genomic_DNA"/>
</dbReference>
<reference evidence="3 4" key="1">
    <citation type="submission" date="2019-09" db="EMBL/GenBank/DDBJ databases">
        <title>Phylogenetic characterization of a novel taxon of the genus Bifidobacterium: Bifidobacterium choloepi sp. nov.</title>
        <authorList>
            <person name="Modesto M."/>
            <person name="Satti M."/>
        </authorList>
    </citation>
    <scope>NUCLEOTIDE SEQUENCE [LARGE SCALE GENOMIC DNA]</scope>
    <source>
        <strain evidence="3 4">BRDM6</strain>
    </source>
</reference>
<keyword evidence="4" id="KW-1185">Reference proteome</keyword>
<dbReference type="GO" id="GO:0005829">
    <property type="term" value="C:cytosol"/>
    <property type="evidence" value="ECO:0007669"/>
    <property type="project" value="TreeGrafter"/>
</dbReference>
<dbReference type="InterPro" id="IPR052341">
    <property type="entry name" value="LOG_family_nucleotidases"/>
</dbReference>
<dbReference type="NCBIfam" id="TIGR00730">
    <property type="entry name" value="Rossman fold protein, TIGR00730 family"/>
    <property type="match status" value="1"/>
</dbReference>
<dbReference type="PANTHER" id="PTHR43393:SF2">
    <property type="entry name" value="CYTOKININ RIBOSIDE 5'-MONOPHOSPHATE PHOSPHORIBOHYDROLASE"/>
    <property type="match status" value="1"/>
</dbReference>
<dbReference type="InterPro" id="IPR031100">
    <property type="entry name" value="LOG_fam"/>
</dbReference>
<keyword evidence="1" id="KW-0203">Cytokinin biosynthesis</keyword>
<protein>
    <recommendedName>
        <fullName evidence="1">Cytokinin riboside 5'-monophosphate phosphoribohydrolase</fullName>
        <ecNumber evidence="1">3.2.2.n1</ecNumber>
    </recommendedName>
</protein>
<evidence type="ECO:0000256" key="1">
    <source>
        <dbReference type="RuleBase" id="RU363015"/>
    </source>
</evidence>
<comment type="catalytic activity">
    <reaction evidence="1">
        <text>9-ribosyl-trans-zeatin 5'-phosphate + H2O = trans-zeatin + D-ribose 5-phosphate</text>
        <dbReference type="Rhea" id="RHEA:48564"/>
        <dbReference type="ChEBI" id="CHEBI:15377"/>
        <dbReference type="ChEBI" id="CHEBI:16522"/>
        <dbReference type="ChEBI" id="CHEBI:78346"/>
        <dbReference type="ChEBI" id="CHEBI:87947"/>
        <dbReference type="EC" id="3.2.2.n1"/>
    </reaction>
</comment>
<dbReference type="GO" id="GO:0016787">
    <property type="term" value="F:hydrolase activity"/>
    <property type="evidence" value="ECO:0007669"/>
    <property type="project" value="UniProtKB-KW"/>
</dbReference>
<dbReference type="Gene3D" id="3.40.50.450">
    <property type="match status" value="1"/>
</dbReference>
<organism evidence="3 4">
    <name type="scientific">Bifidobacterium choloepi</name>
    <dbReference type="NCBI Taxonomy" id="2614131"/>
    <lineage>
        <taxon>Bacteria</taxon>
        <taxon>Bacillati</taxon>
        <taxon>Actinomycetota</taxon>
        <taxon>Actinomycetes</taxon>
        <taxon>Bifidobacteriales</taxon>
        <taxon>Bifidobacteriaceae</taxon>
        <taxon>Bifidobacterium</taxon>
    </lineage>
</organism>
<comment type="caution">
    <text evidence="3">The sequence shown here is derived from an EMBL/GenBank/DDBJ whole genome shotgun (WGS) entry which is preliminary data.</text>
</comment>
<accession>A0A6I5N3C5</accession>
<sequence>MARMEPPRVPGRHPAANANFVNASSAGGSAGDTDDSSVMPPNPQVESPLGETYHRGPVILRGNLVPEKSSTEQLLEKDESDWLHHDPWRVLRIQAEFVDGFGALAELGPAVSVFGSARIKPDEPSYRSAYDMGRKIAGRKIAVITGGGPGIMEAANRGAAEAGGKSVGLGIELPHEQGINEWVNLGMTFRYFFVRKTMFVKYANGVIICPGGFGTLDETFELLTLVQTHKVASMPVVLFDSEYWKGLFDWINGPVSEHGMISEFDPSLVTITDDVDEAVDVATSAI</sequence>
<dbReference type="Proteomes" id="UP000469292">
    <property type="component" value="Unassembled WGS sequence"/>
</dbReference>
<name>A0A6I5N3C5_9BIFI</name>
<dbReference type="EC" id="3.2.2.n1" evidence="1"/>
<comment type="similarity">
    <text evidence="1">Belongs to the LOG family.</text>
</comment>
<dbReference type="GO" id="GO:0009691">
    <property type="term" value="P:cytokinin biosynthetic process"/>
    <property type="evidence" value="ECO:0007669"/>
    <property type="project" value="UniProtKB-UniRule"/>
</dbReference>
<dbReference type="InterPro" id="IPR005269">
    <property type="entry name" value="LOG"/>
</dbReference>
<keyword evidence="1" id="KW-0378">Hydrolase</keyword>
<proteinExistence type="inferred from homology"/>
<dbReference type="SUPFAM" id="SSF102405">
    <property type="entry name" value="MCP/YpsA-like"/>
    <property type="match status" value="1"/>
</dbReference>
<evidence type="ECO:0000313" key="3">
    <source>
        <dbReference type="EMBL" id="NEG70169.1"/>
    </source>
</evidence>
<dbReference type="Pfam" id="PF03641">
    <property type="entry name" value="Lysine_decarbox"/>
    <property type="match status" value="1"/>
</dbReference>
<comment type="catalytic activity">
    <reaction evidence="1">
        <text>N(6)-(dimethylallyl)adenosine 5'-phosphate + H2O = N(6)-dimethylallyladenine + D-ribose 5-phosphate</text>
        <dbReference type="Rhea" id="RHEA:48560"/>
        <dbReference type="ChEBI" id="CHEBI:15377"/>
        <dbReference type="ChEBI" id="CHEBI:17660"/>
        <dbReference type="ChEBI" id="CHEBI:57526"/>
        <dbReference type="ChEBI" id="CHEBI:78346"/>
        <dbReference type="EC" id="3.2.2.n1"/>
    </reaction>
</comment>
<feature type="compositionally biased region" description="Low complexity" evidence="2">
    <location>
        <begin position="15"/>
        <end position="27"/>
    </location>
</feature>
<feature type="region of interest" description="Disordered" evidence="2">
    <location>
        <begin position="1"/>
        <end position="53"/>
    </location>
</feature>
<evidence type="ECO:0000313" key="4">
    <source>
        <dbReference type="Proteomes" id="UP000469292"/>
    </source>
</evidence>